<dbReference type="RefSeq" id="WP_200283213.1">
    <property type="nucleotide sequence ID" value="NZ_JAENII010000020.1"/>
</dbReference>
<gene>
    <name evidence="1" type="ORF">JIN81_17920</name>
</gene>
<keyword evidence="2" id="KW-1185">Reference proteome</keyword>
<evidence type="ECO:0000313" key="1">
    <source>
        <dbReference type="EMBL" id="MBK1828918.1"/>
    </source>
</evidence>
<protein>
    <recommendedName>
        <fullName evidence="3">SGNH/GDSL hydrolase family protein</fullName>
    </recommendedName>
</protein>
<dbReference type="Proteomes" id="UP000658278">
    <property type="component" value="Unassembled WGS sequence"/>
</dbReference>
<proteinExistence type="predicted"/>
<dbReference type="SUPFAM" id="SSF52266">
    <property type="entry name" value="SGNH hydrolase"/>
    <property type="match status" value="1"/>
</dbReference>
<name>A0A934VCX9_9BACT</name>
<dbReference type="Gene3D" id="3.40.50.1110">
    <property type="entry name" value="SGNH hydrolase"/>
    <property type="match status" value="1"/>
</dbReference>
<dbReference type="EMBL" id="JAENII010000020">
    <property type="protein sequence ID" value="MBK1828918.1"/>
    <property type="molecule type" value="Genomic_DNA"/>
</dbReference>
<sequence length="266" mass="29096">MTVFLPAIRHFLLLFLCLCLPLSAAEKLRVLMIGNSYTAQTRAQVKGFLDADPEVDAELVAHCPGGRKLVQHLANPKVDALLRDEKGWDVVVLQEQSQVPAFAMTSGGETLKMFVEGGEGMLRKIRTLQPKARILLFETWARHGGPEGAGVLKGFGGDPRKMQKALSKGYALLRRNPGKWDFSATVTIAPVGTAWEAWYRRHGYEEGSRNLHSKDGSHPGKLGAYLTGAVFYEALTGRSAVEVEFPGKVGDADLAAELRAQAHKVF</sequence>
<dbReference type="InterPro" id="IPR036514">
    <property type="entry name" value="SGNH_hydro_sf"/>
</dbReference>
<dbReference type="AlphaFoldDB" id="A0A934VCX9"/>
<evidence type="ECO:0008006" key="3">
    <source>
        <dbReference type="Google" id="ProtNLM"/>
    </source>
</evidence>
<reference evidence="1" key="1">
    <citation type="submission" date="2021-01" db="EMBL/GenBank/DDBJ databases">
        <title>Modified the classification status of verrucomicrobia.</title>
        <authorList>
            <person name="Feng X."/>
        </authorList>
    </citation>
    <scope>NUCLEOTIDE SEQUENCE</scope>
    <source>
        <strain evidence="1">KCTC 22201</strain>
    </source>
</reference>
<dbReference type="GO" id="GO:0016788">
    <property type="term" value="F:hydrolase activity, acting on ester bonds"/>
    <property type="evidence" value="ECO:0007669"/>
    <property type="project" value="UniProtKB-ARBA"/>
</dbReference>
<organism evidence="1 2">
    <name type="scientific">Haloferula rosea</name>
    <dbReference type="NCBI Taxonomy" id="490093"/>
    <lineage>
        <taxon>Bacteria</taxon>
        <taxon>Pseudomonadati</taxon>
        <taxon>Verrucomicrobiota</taxon>
        <taxon>Verrucomicrobiia</taxon>
        <taxon>Verrucomicrobiales</taxon>
        <taxon>Verrucomicrobiaceae</taxon>
        <taxon>Haloferula</taxon>
    </lineage>
</organism>
<accession>A0A934VCX9</accession>
<comment type="caution">
    <text evidence="1">The sequence shown here is derived from an EMBL/GenBank/DDBJ whole genome shotgun (WGS) entry which is preliminary data.</text>
</comment>
<evidence type="ECO:0000313" key="2">
    <source>
        <dbReference type="Proteomes" id="UP000658278"/>
    </source>
</evidence>